<keyword evidence="1" id="KW-0812">Transmembrane</keyword>
<reference evidence="2" key="1">
    <citation type="journal article" date="2015" name="Nature">
        <title>Complex archaea that bridge the gap between prokaryotes and eukaryotes.</title>
        <authorList>
            <person name="Spang A."/>
            <person name="Saw J.H."/>
            <person name="Jorgensen S.L."/>
            <person name="Zaremba-Niedzwiedzka K."/>
            <person name="Martijn J."/>
            <person name="Lind A.E."/>
            <person name="van Eijk R."/>
            <person name="Schleper C."/>
            <person name="Guy L."/>
            <person name="Ettema T.J."/>
        </authorList>
    </citation>
    <scope>NUCLEOTIDE SEQUENCE</scope>
</reference>
<keyword evidence="1" id="KW-1133">Transmembrane helix</keyword>
<keyword evidence="1" id="KW-0472">Membrane</keyword>
<organism evidence="2">
    <name type="scientific">marine sediment metagenome</name>
    <dbReference type="NCBI Taxonomy" id="412755"/>
    <lineage>
        <taxon>unclassified sequences</taxon>
        <taxon>metagenomes</taxon>
        <taxon>ecological metagenomes</taxon>
    </lineage>
</organism>
<dbReference type="EMBL" id="LAZR01060703">
    <property type="protein sequence ID" value="KKK65133.1"/>
    <property type="molecule type" value="Genomic_DNA"/>
</dbReference>
<sequence>MSYTYSSHNWNSQQKIVYTYKNRTFTNYLGNYWDEYTGIDANNDGIGDTPTPSSNIEERDNYPLMEPIENYVIIKIVESSEGTIPGYNIFLLLGILSMVVILIRKKSKGN</sequence>
<protein>
    <submittedName>
        <fullName evidence="2">Uncharacterized protein</fullName>
    </submittedName>
</protein>
<name>A0A0F8X8I0_9ZZZZ</name>
<gene>
    <name evidence="2" type="ORF">LCGC14_2977230</name>
</gene>
<accession>A0A0F8X8I0</accession>
<comment type="caution">
    <text evidence="2">The sequence shown here is derived from an EMBL/GenBank/DDBJ whole genome shotgun (WGS) entry which is preliminary data.</text>
</comment>
<evidence type="ECO:0000256" key="1">
    <source>
        <dbReference type="SAM" id="Phobius"/>
    </source>
</evidence>
<evidence type="ECO:0000313" key="2">
    <source>
        <dbReference type="EMBL" id="KKK65133.1"/>
    </source>
</evidence>
<feature type="transmembrane region" description="Helical" evidence="1">
    <location>
        <begin position="84"/>
        <end position="103"/>
    </location>
</feature>
<proteinExistence type="predicted"/>
<dbReference type="NCBIfam" id="NF033507">
    <property type="entry name" value="Loki-CTERM"/>
    <property type="match status" value="1"/>
</dbReference>
<dbReference type="AlphaFoldDB" id="A0A0F8X8I0"/>